<reference evidence="3" key="1">
    <citation type="submission" date="2013-06" db="EMBL/GenBank/DDBJ databases">
        <authorList>
            <person name="Zhao Q."/>
        </authorList>
    </citation>
    <scope>NUCLEOTIDE SEQUENCE</scope>
    <source>
        <strain evidence="3">cv. W1943</strain>
    </source>
</reference>
<evidence type="ECO:0000313" key="3">
    <source>
        <dbReference type="Proteomes" id="UP000008022"/>
    </source>
</evidence>
<feature type="region of interest" description="Disordered" evidence="1">
    <location>
        <begin position="1"/>
        <end position="111"/>
    </location>
</feature>
<dbReference type="EnsemblPlants" id="ORUFI12G16450.1">
    <property type="protein sequence ID" value="ORUFI12G16450.1"/>
    <property type="gene ID" value="ORUFI12G16450"/>
</dbReference>
<dbReference type="Proteomes" id="UP000008022">
    <property type="component" value="Unassembled WGS sequence"/>
</dbReference>
<accession>A0A0E0RIE0</accession>
<dbReference type="HOGENOM" id="CLU_1848371_0_0_1"/>
<reference evidence="2" key="2">
    <citation type="submission" date="2015-06" db="UniProtKB">
        <authorList>
            <consortium name="EnsemblPlants"/>
        </authorList>
    </citation>
    <scope>IDENTIFICATION</scope>
</reference>
<dbReference type="Gramene" id="ORUFI12G16450.1">
    <property type="protein sequence ID" value="ORUFI12G16450.1"/>
    <property type="gene ID" value="ORUFI12G16450"/>
</dbReference>
<sequence length="139" mass="15291">MPKNLEPSHRTQSSTDNERTLVTSARARALSRARARAGISTNTWRAPGKNEPKRHRANGERRVHEAAGVTFDIKTAARGCPAASGGPVRSGEAVDHRGEAERGGESEEERKEMMGIYIALSGRKRVRREGEAMRNERSS</sequence>
<feature type="compositionally biased region" description="Polar residues" evidence="1">
    <location>
        <begin position="10"/>
        <end position="23"/>
    </location>
</feature>
<feature type="compositionally biased region" description="Basic and acidic residues" evidence="1">
    <location>
        <begin position="92"/>
        <end position="111"/>
    </location>
</feature>
<organism evidence="2 3">
    <name type="scientific">Oryza rufipogon</name>
    <name type="common">Brownbeard rice</name>
    <name type="synonym">Asian wild rice</name>
    <dbReference type="NCBI Taxonomy" id="4529"/>
    <lineage>
        <taxon>Eukaryota</taxon>
        <taxon>Viridiplantae</taxon>
        <taxon>Streptophyta</taxon>
        <taxon>Embryophyta</taxon>
        <taxon>Tracheophyta</taxon>
        <taxon>Spermatophyta</taxon>
        <taxon>Magnoliopsida</taxon>
        <taxon>Liliopsida</taxon>
        <taxon>Poales</taxon>
        <taxon>Poaceae</taxon>
        <taxon>BOP clade</taxon>
        <taxon>Oryzoideae</taxon>
        <taxon>Oryzeae</taxon>
        <taxon>Oryzinae</taxon>
        <taxon>Oryza</taxon>
    </lineage>
</organism>
<proteinExistence type="predicted"/>
<keyword evidence="3" id="KW-1185">Reference proteome</keyword>
<name>A0A0E0RIE0_ORYRU</name>
<protein>
    <submittedName>
        <fullName evidence="2">Uncharacterized protein</fullName>
    </submittedName>
</protein>
<evidence type="ECO:0000313" key="2">
    <source>
        <dbReference type="EnsemblPlants" id="ORUFI12G16450.1"/>
    </source>
</evidence>
<evidence type="ECO:0000256" key="1">
    <source>
        <dbReference type="SAM" id="MobiDB-lite"/>
    </source>
</evidence>
<dbReference type="AlphaFoldDB" id="A0A0E0RIE0"/>